<keyword evidence="3" id="KW-0285">Flavoprotein</keyword>
<dbReference type="InterPro" id="IPR002938">
    <property type="entry name" value="FAD-bd"/>
</dbReference>
<dbReference type="PRINTS" id="PR00420">
    <property type="entry name" value="RNGMNOXGNASE"/>
</dbReference>
<dbReference type="PANTHER" id="PTHR43004:SF19">
    <property type="entry name" value="BINDING MONOOXYGENASE, PUTATIVE (JCVI)-RELATED"/>
    <property type="match status" value="1"/>
</dbReference>
<accession>A0A6J4PT10</accession>
<evidence type="ECO:0000259" key="5">
    <source>
        <dbReference type="Pfam" id="PF01494"/>
    </source>
</evidence>
<dbReference type="InterPro" id="IPR036249">
    <property type="entry name" value="Thioredoxin-like_sf"/>
</dbReference>
<evidence type="ECO:0000313" key="6">
    <source>
        <dbReference type="EMBL" id="CAA9425177.1"/>
    </source>
</evidence>
<dbReference type="SUPFAM" id="SSF51905">
    <property type="entry name" value="FAD/NAD(P)-binding domain"/>
    <property type="match status" value="1"/>
</dbReference>
<dbReference type="PANTHER" id="PTHR43004">
    <property type="entry name" value="TRK SYSTEM POTASSIUM UPTAKE PROTEIN"/>
    <property type="match status" value="1"/>
</dbReference>
<dbReference type="SUPFAM" id="SSF52833">
    <property type="entry name" value="Thioredoxin-like"/>
    <property type="match status" value="1"/>
</dbReference>
<evidence type="ECO:0000256" key="2">
    <source>
        <dbReference type="ARBA" id="ARBA00007801"/>
    </source>
</evidence>
<comment type="similarity">
    <text evidence="2">Belongs to the PheA/TfdB FAD monooxygenase family.</text>
</comment>
<dbReference type="Gene3D" id="3.40.30.120">
    <property type="match status" value="1"/>
</dbReference>
<dbReference type="EMBL" id="CADCUY010000466">
    <property type="protein sequence ID" value="CAA9425177.1"/>
    <property type="molecule type" value="Genomic_DNA"/>
</dbReference>
<dbReference type="Gene3D" id="3.30.70.2450">
    <property type="match status" value="1"/>
</dbReference>
<feature type="domain" description="FAD-binding" evidence="5">
    <location>
        <begin position="18"/>
        <end position="360"/>
    </location>
</feature>
<dbReference type="InterPro" id="IPR036188">
    <property type="entry name" value="FAD/NAD-bd_sf"/>
</dbReference>
<organism evidence="6">
    <name type="scientific">uncultured Quadrisphaera sp</name>
    <dbReference type="NCBI Taxonomy" id="904978"/>
    <lineage>
        <taxon>Bacteria</taxon>
        <taxon>Bacillati</taxon>
        <taxon>Actinomycetota</taxon>
        <taxon>Actinomycetes</taxon>
        <taxon>Kineosporiales</taxon>
        <taxon>Kineosporiaceae</taxon>
        <taxon>Quadrisphaera</taxon>
        <taxon>environmental samples</taxon>
    </lineage>
</organism>
<dbReference type="Pfam" id="PF01494">
    <property type="entry name" value="FAD_binding_3"/>
    <property type="match status" value="1"/>
</dbReference>
<name>A0A6J4PT10_9ACTN</name>
<reference evidence="6" key="1">
    <citation type="submission" date="2020-02" db="EMBL/GenBank/DDBJ databases">
        <authorList>
            <person name="Meier V. D."/>
        </authorList>
    </citation>
    <scope>NUCLEOTIDE SEQUENCE</scope>
    <source>
        <strain evidence="6">AVDCRST_MAG35</strain>
    </source>
</reference>
<protein>
    <recommendedName>
        <fullName evidence="5">FAD-binding domain-containing protein</fullName>
    </recommendedName>
</protein>
<dbReference type="Pfam" id="PF21274">
    <property type="entry name" value="Rng_hyd_C"/>
    <property type="match status" value="1"/>
</dbReference>
<gene>
    <name evidence="6" type="ORF">AVDCRST_MAG35-2264</name>
</gene>
<dbReference type="AlphaFoldDB" id="A0A6J4PT10"/>
<evidence type="ECO:0000256" key="3">
    <source>
        <dbReference type="ARBA" id="ARBA00022630"/>
    </source>
</evidence>
<dbReference type="GO" id="GO:0016709">
    <property type="term" value="F:oxidoreductase activity, acting on paired donors, with incorporation or reduction of molecular oxygen, NAD(P)H as one donor, and incorporation of one atom of oxygen"/>
    <property type="evidence" value="ECO:0007669"/>
    <property type="project" value="UniProtKB-ARBA"/>
</dbReference>
<evidence type="ECO:0000256" key="4">
    <source>
        <dbReference type="ARBA" id="ARBA00022827"/>
    </source>
</evidence>
<keyword evidence="4" id="KW-0274">FAD</keyword>
<sequence>MTSDVLTSSTDSSSAPFDTDVLVVGAGPIGLITAAALRHHGVACRLIEQRADTKAYSRANNLWARVQELLTGVGLRDALAEQAYVVTEARTVLNGRPVDPVALDDVESPFPNALYSGQDVMETTLSDLVADRGAPVERSRRLVGLEQDAEGVTVTVADAGDHDGDSDAAAGTERIRCRYVVGADGSSGQVRELLGLPLETESFPGRINRQVDAKLSWRRSTEPDHLTFFYYQPNGFTGVLPIWGGYHRLYFVQDDTGVPDRDPTLEEMQALAREVTQDETLTLTDPIWFSRNRFSHGVTSHYAVDRVLLAGDAGHLTMPIGGQGMNAGIHDAVAVAWRLAMVLAGHADPVVLDSYDQERRGEHARLDHQQARGFKTTVERGKVTDLGLDAASRFVPGIGSLIQGTDDLQQLSVHYPDSALNEDHLGGRLLHHKAPKAGERAPDARVVDQHGATTHLFAHTQNPDGWTWGWSLLAFDGGVEDPQGHRAAAVDAVSPWAWVRPRLVTGASTTPPAGGGVVELDDLDHVAHAAYGLKERPALVLVRPDGHIAYRGSADDPGRLVDYCTRVFGPAGGTPA</sequence>
<dbReference type="Gene3D" id="3.50.50.60">
    <property type="entry name" value="FAD/NAD(P)-binding domain"/>
    <property type="match status" value="1"/>
</dbReference>
<proteinExistence type="inferred from homology"/>
<evidence type="ECO:0000256" key="1">
    <source>
        <dbReference type="ARBA" id="ARBA00001974"/>
    </source>
</evidence>
<dbReference type="GO" id="GO:0071949">
    <property type="term" value="F:FAD binding"/>
    <property type="evidence" value="ECO:0007669"/>
    <property type="project" value="InterPro"/>
</dbReference>
<dbReference type="InterPro" id="IPR050641">
    <property type="entry name" value="RIFMO-like"/>
</dbReference>
<comment type="cofactor">
    <cofactor evidence="1">
        <name>FAD</name>
        <dbReference type="ChEBI" id="CHEBI:57692"/>
    </cofactor>
</comment>